<reference evidence="1 2" key="1">
    <citation type="submission" date="2021-03" db="EMBL/GenBank/DDBJ databases">
        <title>Genomic Encyclopedia of Type Strains, Phase IV (KMG-IV): sequencing the most valuable type-strain genomes for metagenomic binning, comparative biology and taxonomic classification.</title>
        <authorList>
            <person name="Goeker M."/>
        </authorList>
    </citation>
    <scope>NUCLEOTIDE SEQUENCE [LARGE SCALE GENOMIC DNA]</scope>
    <source>
        <strain evidence="1 2">DSM 25609</strain>
    </source>
</reference>
<evidence type="ECO:0000313" key="1">
    <source>
        <dbReference type="EMBL" id="MBP1969179.1"/>
    </source>
</evidence>
<organism evidence="1 2">
    <name type="scientific">Virgibacillus natechei</name>
    <dbReference type="NCBI Taxonomy" id="1216297"/>
    <lineage>
        <taxon>Bacteria</taxon>
        <taxon>Bacillati</taxon>
        <taxon>Bacillota</taxon>
        <taxon>Bacilli</taxon>
        <taxon>Bacillales</taxon>
        <taxon>Bacillaceae</taxon>
        <taxon>Virgibacillus</taxon>
    </lineage>
</organism>
<dbReference type="RefSeq" id="WP_209462394.1">
    <property type="nucleotide sequence ID" value="NZ_CP110224.1"/>
</dbReference>
<keyword evidence="2" id="KW-1185">Reference proteome</keyword>
<evidence type="ECO:0000313" key="2">
    <source>
        <dbReference type="Proteomes" id="UP001519345"/>
    </source>
</evidence>
<protein>
    <submittedName>
        <fullName evidence="1">Uncharacterized protein</fullName>
    </submittedName>
</protein>
<proteinExistence type="predicted"/>
<accession>A0ABS4IE14</accession>
<sequence>MNSDKRVVFPNEMLENRQIETTIFTPANDVYGVAVLSEKAGATIILRLYQLVVDADYTYQPVQELTAFSFGSRSELDSFLDRLPEISGLEMLMLLNPLPGDGPVN</sequence>
<name>A0ABS4IE14_9BACI</name>
<dbReference type="Proteomes" id="UP001519345">
    <property type="component" value="Unassembled WGS sequence"/>
</dbReference>
<gene>
    <name evidence="1" type="ORF">J2Z83_001283</name>
</gene>
<dbReference type="EMBL" id="JAGGKX010000005">
    <property type="protein sequence ID" value="MBP1969179.1"/>
    <property type="molecule type" value="Genomic_DNA"/>
</dbReference>
<comment type="caution">
    <text evidence="1">The sequence shown here is derived from an EMBL/GenBank/DDBJ whole genome shotgun (WGS) entry which is preliminary data.</text>
</comment>